<dbReference type="InterPro" id="IPR016024">
    <property type="entry name" value="ARM-type_fold"/>
</dbReference>
<protein>
    <submittedName>
        <fullName evidence="1">Uncharacterized protein</fullName>
    </submittedName>
</protein>
<dbReference type="Gene3D" id="1.25.10.10">
    <property type="entry name" value="Leucine-rich Repeat Variant"/>
    <property type="match status" value="1"/>
</dbReference>
<sequence length="210" mass="23788">MTIVPKLASKLQRRDEEPNIELAQELVKDHNLEGIKEVIQNLSNKDKGIQQDCIKVAYEIGEVKSELISEFALTFINLLKSRNNRLVWGAMTVLSTIATVSSTIMMEHLETIFSTMKTGSVITVDKGVLTLAKLASASKENNERIFPFLLHHLETCRFKELPQHAESTLIASNNDNKEAFLTVLKRRENELTAPQLKRIKKIYKVLGLDE</sequence>
<accession>W4F895</accession>
<organism evidence="1 2">
    <name type="scientific">Viridibacillus arenosi FSL R5-213</name>
    <dbReference type="NCBI Taxonomy" id="1227360"/>
    <lineage>
        <taxon>Bacteria</taxon>
        <taxon>Bacillati</taxon>
        <taxon>Bacillota</taxon>
        <taxon>Bacilli</taxon>
        <taxon>Bacillales</taxon>
        <taxon>Caryophanaceae</taxon>
        <taxon>Viridibacillus</taxon>
    </lineage>
</organism>
<name>W4F895_9BACL</name>
<keyword evidence="2" id="KW-1185">Reference proteome</keyword>
<dbReference type="AlphaFoldDB" id="W4F895"/>
<dbReference type="SUPFAM" id="SSF48371">
    <property type="entry name" value="ARM repeat"/>
    <property type="match status" value="1"/>
</dbReference>
<comment type="caution">
    <text evidence="1">The sequence shown here is derived from an EMBL/GenBank/DDBJ whole genome shotgun (WGS) entry which is preliminary data.</text>
</comment>
<dbReference type="InterPro" id="IPR011989">
    <property type="entry name" value="ARM-like"/>
</dbReference>
<dbReference type="RefSeq" id="WP_051448539.1">
    <property type="nucleotide sequence ID" value="NZ_ASQA01000002.1"/>
</dbReference>
<proteinExistence type="predicted"/>
<dbReference type="Proteomes" id="UP000019062">
    <property type="component" value="Unassembled WGS sequence"/>
</dbReference>
<evidence type="ECO:0000313" key="2">
    <source>
        <dbReference type="Proteomes" id="UP000019062"/>
    </source>
</evidence>
<gene>
    <name evidence="1" type="ORF">C176_00815</name>
</gene>
<evidence type="ECO:0000313" key="1">
    <source>
        <dbReference type="EMBL" id="ETT88557.1"/>
    </source>
</evidence>
<dbReference type="EMBL" id="ASQA01000002">
    <property type="protein sequence ID" value="ETT88557.1"/>
    <property type="molecule type" value="Genomic_DNA"/>
</dbReference>
<reference evidence="1 2" key="1">
    <citation type="journal article" date="2014" name="BMC Genomics">
        <title>Genomic comparison of sporeforming bacilli isolated from milk.</title>
        <authorList>
            <person name="Moreno Switt A.I."/>
            <person name="Andrus A.D."/>
            <person name="Ranieri M.L."/>
            <person name="Orsi R.H."/>
            <person name="Ivy R."/>
            <person name="den Bakker H.C."/>
            <person name="Martin N.H."/>
            <person name="Wiedmann M."/>
            <person name="Boor K.J."/>
        </authorList>
    </citation>
    <scope>NUCLEOTIDE SEQUENCE [LARGE SCALE GENOMIC DNA]</scope>
    <source>
        <strain evidence="1 2">FSL R5-213</strain>
    </source>
</reference>
<dbReference type="eggNOG" id="COG1413">
    <property type="taxonomic scope" value="Bacteria"/>
</dbReference>
<dbReference type="PATRIC" id="fig|1227360.4.peg.165"/>